<dbReference type="RefSeq" id="WP_133452467.1">
    <property type="nucleotide sequence ID" value="NZ_SCWF01000014.1"/>
</dbReference>
<dbReference type="InterPro" id="IPR036291">
    <property type="entry name" value="NAD(P)-bd_dom_sf"/>
</dbReference>
<dbReference type="CDD" id="cd05233">
    <property type="entry name" value="SDR_c"/>
    <property type="match status" value="1"/>
</dbReference>
<evidence type="ECO:0000256" key="1">
    <source>
        <dbReference type="ARBA" id="ARBA00006484"/>
    </source>
</evidence>
<reference evidence="3 4" key="1">
    <citation type="submission" date="2019-01" db="EMBL/GenBank/DDBJ databases">
        <title>Draft genome sequences of the type strains of six Macrococcus species.</title>
        <authorList>
            <person name="Mazhar S."/>
            <person name="Altermann E."/>
            <person name="Hill C."/>
            <person name="Mcauliffe O."/>
        </authorList>
    </citation>
    <scope>NUCLEOTIDE SEQUENCE [LARGE SCALE GENOMIC DNA]</scope>
    <source>
        <strain evidence="3 4">ATCC 51825</strain>
    </source>
</reference>
<dbReference type="Pfam" id="PF00106">
    <property type="entry name" value="adh_short"/>
    <property type="match status" value="1"/>
</dbReference>
<comment type="caution">
    <text evidence="3">The sequence shown here is derived from an EMBL/GenBank/DDBJ whole genome shotgun (WGS) entry which is preliminary data.</text>
</comment>
<proteinExistence type="inferred from homology"/>
<accession>A0A4R6BX86</accession>
<dbReference type="OrthoDB" id="9803333at2"/>
<evidence type="ECO:0000313" key="4">
    <source>
        <dbReference type="Proteomes" id="UP000294843"/>
    </source>
</evidence>
<dbReference type="Gene3D" id="3.40.50.720">
    <property type="entry name" value="NAD(P)-binding Rossmann-like Domain"/>
    <property type="match status" value="1"/>
</dbReference>
<dbReference type="NCBIfam" id="NF047420">
    <property type="entry name" value="EF_P_mod_YmfI"/>
    <property type="match status" value="1"/>
</dbReference>
<organism evidence="3 4">
    <name type="scientific">Macrococcus bovicus</name>
    <dbReference type="NCBI Taxonomy" id="69968"/>
    <lineage>
        <taxon>Bacteria</taxon>
        <taxon>Bacillati</taxon>
        <taxon>Bacillota</taxon>
        <taxon>Bacilli</taxon>
        <taxon>Bacillales</taxon>
        <taxon>Staphylococcaceae</taxon>
        <taxon>Macrococcus</taxon>
    </lineage>
</organism>
<dbReference type="AlphaFoldDB" id="A0A4R6BX86"/>
<keyword evidence="4" id="KW-1185">Reference proteome</keyword>
<dbReference type="PRINTS" id="PR00081">
    <property type="entry name" value="GDHRDH"/>
</dbReference>
<dbReference type="InterPro" id="IPR002347">
    <property type="entry name" value="SDR_fam"/>
</dbReference>
<dbReference type="PANTHER" id="PTHR42879:SF2">
    <property type="entry name" value="3-OXOACYL-[ACYL-CARRIER-PROTEIN] REDUCTASE FABG"/>
    <property type="match status" value="1"/>
</dbReference>
<dbReference type="Proteomes" id="UP000294843">
    <property type="component" value="Unassembled WGS sequence"/>
</dbReference>
<gene>
    <name evidence="3" type="ORF">ERX55_10145</name>
</gene>
<dbReference type="PRINTS" id="PR00080">
    <property type="entry name" value="SDRFAMILY"/>
</dbReference>
<evidence type="ECO:0000256" key="2">
    <source>
        <dbReference type="RuleBase" id="RU000363"/>
    </source>
</evidence>
<dbReference type="InterPro" id="IPR050259">
    <property type="entry name" value="SDR"/>
</dbReference>
<sequence length="228" mass="24932">MASYLVTGGSGDIGRAIVTELLAAGHSVICQYFKADVESLKGSMSGDVTFWQCDLTRLDTRPAFLEDIDGLIYAAGTESFGLVQDFTAEEIDQQYQLHLKGLIQLVQWLVPVLCRKQYGRIVVISSIWGETGASMESVYSAMKAAQIGFVKSMAKELALSGVTVNAITPGVVRGRMTDQLDVDALLEDIPQGELVEVDEIAYLVSYLLHKRAQHMTGQVLRLNAGWLI</sequence>
<dbReference type="EMBL" id="SCWF01000014">
    <property type="protein sequence ID" value="TDM12923.1"/>
    <property type="molecule type" value="Genomic_DNA"/>
</dbReference>
<dbReference type="PANTHER" id="PTHR42879">
    <property type="entry name" value="3-OXOACYL-(ACYL-CARRIER-PROTEIN) REDUCTASE"/>
    <property type="match status" value="1"/>
</dbReference>
<comment type="similarity">
    <text evidence="1 2">Belongs to the short-chain dehydrogenases/reductases (SDR) family.</text>
</comment>
<evidence type="ECO:0000313" key="3">
    <source>
        <dbReference type="EMBL" id="TDM12923.1"/>
    </source>
</evidence>
<protein>
    <submittedName>
        <fullName evidence="3">SDR family NAD(P)-dependent oxidoreductase</fullName>
    </submittedName>
</protein>
<name>A0A4R6BX86_9STAP</name>
<dbReference type="SUPFAM" id="SSF51735">
    <property type="entry name" value="NAD(P)-binding Rossmann-fold domains"/>
    <property type="match status" value="1"/>
</dbReference>